<dbReference type="Gramene" id="KQJ91163">
    <property type="protein sequence ID" value="KQJ91163"/>
    <property type="gene ID" value="BRADI_4g36010v3"/>
</dbReference>
<dbReference type="GeneID" id="100823317"/>
<feature type="compositionally biased region" description="Low complexity" evidence="1">
    <location>
        <begin position="86"/>
        <end position="104"/>
    </location>
</feature>
<dbReference type="EMBL" id="CM000883">
    <property type="protein sequence ID" value="KQJ91163.1"/>
    <property type="molecule type" value="Genomic_DNA"/>
</dbReference>
<dbReference type="RefSeq" id="XP_003578495.3">
    <property type="nucleotide sequence ID" value="XM_003578447.4"/>
</dbReference>
<dbReference type="STRING" id="15368.I1IS48"/>
<dbReference type="Pfam" id="PF09791">
    <property type="entry name" value="Oxidored-like"/>
    <property type="match status" value="1"/>
</dbReference>
<evidence type="ECO:0000256" key="1">
    <source>
        <dbReference type="SAM" id="MobiDB-lite"/>
    </source>
</evidence>
<dbReference type="HOGENOM" id="CLU_172163_0_0_1"/>
<dbReference type="InterPro" id="IPR019180">
    <property type="entry name" value="Oxidoreductase-like_N"/>
</dbReference>
<dbReference type="InterPro" id="IPR039251">
    <property type="entry name" value="OXLD1"/>
</dbReference>
<evidence type="ECO:0000313" key="3">
    <source>
        <dbReference type="EMBL" id="KQJ91163.1"/>
    </source>
</evidence>
<reference evidence="3" key="2">
    <citation type="submission" date="2017-06" db="EMBL/GenBank/DDBJ databases">
        <title>WGS assembly of Brachypodium distachyon.</title>
        <authorList>
            <consortium name="The International Brachypodium Initiative"/>
            <person name="Lucas S."/>
            <person name="Harmon-Smith M."/>
            <person name="Lail K."/>
            <person name="Tice H."/>
            <person name="Grimwood J."/>
            <person name="Bruce D."/>
            <person name="Barry K."/>
            <person name="Shu S."/>
            <person name="Lindquist E."/>
            <person name="Wang M."/>
            <person name="Pitluck S."/>
            <person name="Vogel J.P."/>
            <person name="Garvin D.F."/>
            <person name="Mockler T.C."/>
            <person name="Schmutz J."/>
            <person name="Rokhsar D."/>
            <person name="Bevan M.W."/>
        </authorList>
    </citation>
    <scope>NUCLEOTIDE SEQUENCE</scope>
    <source>
        <strain evidence="3">Bd21</strain>
    </source>
</reference>
<organism evidence="3">
    <name type="scientific">Brachypodium distachyon</name>
    <name type="common">Purple false brome</name>
    <name type="synonym">Trachynia distachya</name>
    <dbReference type="NCBI Taxonomy" id="15368"/>
    <lineage>
        <taxon>Eukaryota</taxon>
        <taxon>Viridiplantae</taxon>
        <taxon>Streptophyta</taxon>
        <taxon>Embryophyta</taxon>
        <taxon>Tracheophyta</taxon>
        <taxon>Spermatophyta</taxon>
        <taxon>Magnoliopsida</taxon>
        <taxon>Liliopsida</taxon>
        <taxon>Poales</taxon>
        <taxon>Poaceae</taxon>
        <taxon>BOP clade</taxon>
        <taxon>Pooideae</taxon>
        <taxon>Stipodae</taxon>
        <taxon>Brachypodieae</taxon>
        <taxon>Brachypodium</taxon>
    </lineage>
</organism>
<dbReference type="OMA" id="KPANTMT"/>
<dbReference type="EnsemblPlants" id="KQJ91163">
    <property type="protein sequence ID" value="KQJ91163"/>
    <property type="gene ID" value="BRADI_4g36010v3"/>
</dbReference>
<feature type="region of interest" description="Disordered" evidence="1">
    <location>
        <begin position="86"/>
        <end position="112"/>
    </location>
</feature>
<name>I1IS48_BRADI</name>
<dbReference type="eggNOG" id="KOG4690">
    <property type="taxonomic scope" value="Eukaryota"/>
</dbReference>
<dbReference type="AlphaFoldDB" id="I1IS48"/>
<dbReference type="PANTHER" id="PTHR21193">
    <property type="entry name" value="OXIDOREDUCTASE-LIKE DOMAIN-CONTAINING PROTEIN 1"/>
    <property type="match status" value="1"/>
</dbReference>
<reference evidence="4" key="3">
    <citation type="submission" date="2018-08" db="UniProtKB">
        <authorList>
            <consortium name="EnsemblPlants"/>
        </authorList>
    </citation>
    <scope>IDENTIFICATION</scope>
    <source>
        <strain evidence="4">cv. Bd21</strain>
    </source>
</reference>
<dbReference type="Proteomes" id="UP000008810">
    <property type="component" value="Chromosome 4"/>
</dbReference>
<dbReference type="PANTHER" id="PTHR21193:SF3">
    <property type="entry name" value="OXIDOREDUCTASE-LIKE DOMAIN-CONTAINING PROTEIN 1"/>
    <property type="match status" value="1"/>
</dbReference>
<reference evidence="3 4" key="1">
    <citation type="journal article" date="2010" name="Nature">
        <title>Genome sequencing and analysis of the model grass Brachypodium distachyon.</title>
        <authorList>
            <consortium name="International Brachypodium Initiative"/>
        </authorList>
    </citation>
    <scope>NUCLEOTIDE SEQUENCE [LARGE SCALE GENOMIC DNA]</scope>
    <source>
        <strain evidence="3">Bd21</strain>
        <strain evidence="4">cv. Bd21</strain>
    </source>
</reference>
<proteinExistence type="predicted"/>
<evidence type="ECO:0000313" key="4">
    <source>
        <dbReference type="EnsemblPlants" id="KQJ91163"/>
    </source>
</evidence>
<evidence type="ECO:0000259" key="2">
    <source>
        <dbReference type="Pfam" id="PF09791"/>
    </source>
</evidence>
<evidence type="ECO:0000313" key="5">
    <source>
        <dbReference type="Proteomes" id="UP000008810"/>
    </source>
</evidence>
<keyword evidence="5" id="KW-1185">Reference proteome</keyword>
<feature type="domain" description="Oxidoreductase-like" evidence="2">
    <location>
        <begin position="48"/>
        <end position="87"/>
    </location>
</feature>
<protein>
    <recommendedName>
        <fullName evidence="2">Oxidoreductase-like domain-containing protein</fullName>
    </recommendedName>
</protein>
<dbReference type="KEGG" id="bdi:100823317"/>
<gene>
    <name evidence="4" type="primary">LOC100823317</name>
    <name evidence="3" type="ORF">BRADI_4g36010v3</name>
</gene>
<dbReference type="OrthoDB" id="696081at2759"/>
<sequence length="112" mass="11820">MLGSVLRVPAAPIPHFLLPAPARPALRLCRRLPQVPMADAKKPDAALSAPEPPEKPLPGDCCGSGCVRCVWDVYYEDLEDYQKALAAHSSSSPPAGDKAASNKASADDKVKS</sequence>
<accession>I1IS48</accession>